<dbReference type="InterPro" id="IPR007702">
    <property type="entry name" value="Janus"/>
</dbReference>
<feature type="active site" description="Proton acceptor" evidence="6">
    <location>
        <position position="46"/>
    </location>
</feature>
<dbReference type="GO" id="GO:0030154">
    <property type="term" value="P:cell differentiation"/>
    <property type="evidence" value="ECO:0007669"/>
    <property type="project" value="UniProtKB-KW"/>
</dbReference>
<evidence type="ECO:0000256" key="4">
    <source>
        <dbReference type="ARBA" id="ARBA00022928"/>
    </source>
</evidence>
<dbReference type="Pfam" id="PF05005">
    <property type="entry name" value="Ocnus"/>
    <property type="match status" value="1"/>
</dbReference>
<dbReference type="AlphaFoldDB" id="A0AAD4MPU1"/>
<sequence length="117" mass="13038">MADLASIPNVDIDSSGVFKYILIKVSSKSSDANKLIVRGYQRCSYHADIFDEVKHSAGTSFKLKCLGGGRINHDSTNKKILVYGYSQGFGRADHQKSVDVLKEKYTDYEITFSNDGY</sequence>
<evidence type="ECO:0000256" key="3">
    <source>
        <dbReference type="ARBA" id="ARBA00022782"/>
    </source>
</evidence>
<evidence type="ECO:0000256" key="2">
    <source>
        <dbReference type="ARBA" id="ARBA00010971"/>
    </source>
</evidence>
<evidence type="ECO:0000313" key="9">
    <source>
        <dbReference type="Proteomes" id="UP001201812"/>
    </source>
</evidence>
<dbReference type="Proteomes" id="UP001201812">
    <property type="component" value="Unassembled WGS sequence"/>
</dbReference>
<accession>A0AAD4MPU1</accession>
<dbReference type="GO" id="GO:0101006">
    <property type="term" value="F:protein histidine phosphatase activity"/>
    <property type="evidence" value="ECO:0007669"/>
    <property type="project" value="TreeGrafter"/>
</dbReference>
<evidence type="ECO:0000256" key="5">
    <source>
        <dbReference type="ARBA" id="ARBA00068494"/>
    </source>
</evidence>
<dbReference type="Gene3D" id="3.50.20.20">
    <property type="entry name" value="Janus/Ocnus"/>
    <property type="match status" value="1"/>
</dbReference>
<keyword evidence="3" id="KW-0221">Differentiation</keyword>
<gene>
    <name evidence="8" type="ORF">DdX_16317</name>
</gene>
<comment type="similarity">
    <text evidence="2">Belongs to the janus family.</text>
</comment>
<dbReference type="EMBL" id="JAKKPZ010000127">
    <property type="protein sequence ID" value="KAI1701087.1"/>
    <property type="molecule type" value="Genomic_DNA"/>
</dbReference>
<comment type="caution">
    <text evidence="8">The sequence shown here is derived from an EMBL/GenBank/DDBJ whole genome shotgun (WGS) entry which is preliminary data.</text>
</comment>
<organism evidence="8 9">
    <name type="scientific">Ditylenchus destructor</name>
    <dbReference type="NCBI Taxonomy" id="166010"/>
    <lineage>
        <taxon>Eukaryota</taxon>
        <taxon>Metazoa</taxon>
        <taxon>Ecdysozoa</taxon>
        <taxon>Nematoda</taxon>
        <taxon>Chromadorea</taxon>
        <taxon>Rhabditida</taxon>
        <taxon>Tylenchina</taxon>
        <taxon>Tylenchomorpha</taxon>
        <taxon>Sphaerularioidea</taxon>
        <taxon>Anguinidae</taxon>
        <taxon>Anguininae</taxon>
        <taxon>Ditylenchus</taxon>
    </lineage>
</organism>
<protein>
    <recommendedName>
        <fullName evidence="5">Sex-regulated protein janus-A</fullName>
    </recommendedName>
</protein>
<dbReference type="PANTHER" id="PTHR12258">
    <property type="entry name" value="JANUS-A/JANUS-B"/>
    <property type="match status" value="1"/>
</dbReference>
<dbReference type="InterPro" id="IPR038596">
    <property type="entry name" value="Janus_sf"/>
</dbReference>
<reference evidence="8" key="1">
    <citation type="submission" date="2022-01" db="EMBL/GenBank/DDBJ databases">
        <title>Genome Sequence Resource for Two Populations of Ditylenchus destructor, the Migratory Endoparasitic Phytonematode.</title>
        <authorList>
            <person name="Zhang H."/>
            <person name="Lin R."/>
            <person name="Xie B."/>
        </authorList>
    </citation>
    <scope>NUCLEOTIDE SEQUENCE</scope>
    <source>
        <strain evidence="8">BazhouSP</strain>
    </source>
</reference>
<dbReference type="PANTHER" id="PTHR12258:SF5">
    <property type="entry name" value="BCDNA.GH02250-RELATED"/>
    <property type="match status" value="1"/>
</dbReference>
<proteinExistence type="inferred from homology"/>
<comment type="function">
    <text evidence="1">JanA and janB regulate somatic sex differentiation.</text>
</comment>
<feature type="binding site" evidence="7">
    <location>
        <position position="19"/>
    </location>
    <ligand>
        <name>substrate</name>
    </ligand>
</feature>
<dbReference type="GO" id="GO:0005829">
    <property type="term" value="C:cytosol"/>
    <property type="evidence" value="ECO:0007669"/>
    <property type="project" value="TreeGrafter"/>
</dbReference>
<keyword evidence="9" id="KW-1185">Reference proteome</keyword>
<evidence type="ECO:0000313" key="8">
    <source>
        <dbReference type="EMBL" id="KAI1701087.1"/>
    </source>
</evidence>
<dbReference type="SUPFAM" id="SSF143724">
    <property type="entry name" value="PHP14-like"/>
    <property type="match status" value="1"/>
</dbReference>
<evidence type="ECO:0000256" key="1">
    <source>
        <dbReference type="ARBA" id="ARBA00002508"/>
    </source>
</evidence>
<keyword evidence="4" id="KW-0726">Sexual differentiation</keyword>
<dbReference type="GO" id="GO:0007548">
    <property type="term" value="P:sex differentiation"/>
    <property type="evidence" value="ECO:0007669"/>
    <property type="project" value="UniProtKB-KW"/>
</dbReference>
<evidence type="ECO:0000256" key="6">
    <source>
        <dbReference type="PIRSR" id="PIRSR607702-1"/>
    </source>
</evidence>
<dbReference type="FunFam" id="3.50.20.20:FF:000001">
    <property type="entry name" value="14 kDa phosphohistidine phosphatase"/>
    <property type="match status" value="1"/>
</dbReference>
<evidence type="ECO:0000256" key="7">
    <source>
        <dbReference type="PIRSR" id="PIRSR607702-2"/>
    </source>
</evidence>
<name>A0AAD4MPU1_9BILA</name>